<feature type="domain" description="FAD dependent oxidoreductase" evidence="2">
    <location>
        <begin position="6"/>
        <end position="388"/>
    </location>
</feature>
<dbReference type="GO" id="GO:0016491">
    <property type="term" value="F:oxidoreductase activity"/>
    <property type="evidence" value="ECO:0007669"/>
    <property type="project" value="UniProtKB-KW"/>
</dbReference>
<proteinExistence type="predicted"/>
<evidence type="ECO:0000313" key="3">
    <source>
        <dbReference type="EMBL" id="GBC62112.1"/>
    </source>
</evidence>
<dbReference type="PROSITE" id="PS51257">
    <property type="entry name" value="PROKAR_LIPOPROTEIN"/>
    <property type="match status" value="1"/>
</dbReference>
<reference evidence="4" key="1">
    <citation type="submission" date="2017-11" db="EMBL/GenBank/DDBJ databases">
        <authorList>
            <person name="Watanabe M."/>
            <person name="Kojima H."/>
        </authorList>
    </citation>
    <scope>NUCLEOTIDE SEQUENCE [LARGE SCALE GENOMIC DNA]</scope>
    <source>
        <strain evidence="4">Tokyo 01</strain>
    </source>
</reference>
<dbReference type="SUPFAM" id="SSF51905">
    <property type="entry name" value="FAD/NAD(P)-binding domain"/>
    <property type="match status" value="1"/>
</dbReference>
<keyword evidence="4" id="KW-1185">Reference proteome</keyword>
<organism evidence="3 4">
    <name type="scientific">Desulfonema ishimotonii</name>
    <dbReference type="NCBI Taxonomy" id="45657"/>
    <lineage>
        <taxon>Bacteria</taxon>
        <taxon>Pseudomonadati</taxon>
        <taxon>Thermodesulfobacteriota</taxon>
        <taxon>Desulfobacteria</taxon>
        <taxon>Desulfobacterales</taxon>
        <taxon>Desulfococcaceae</taxon>
        <taxon>Desulfonema</taxon>
    </lineage>
</organism>
<comment type="caution">
    <text evidence="3">The sequence shown here is derived from an EMBL/GenBank/DDBJ whole genome shotgun (WGS) entry which is preliminary data.</text>
</comment>
<dbReference type="InterPro" id="IPR006076">
    <property type="entry name" value="FAD-dep_OxRdtase"/>
</dbReference>
<reference evidence="4" key="2">
    <citation type="submission" date="2019-01" db="EMBL/GenBank/DDBJ databases">
        <title>Genome sequence of Desulfonema ishimotonii strain Tokyo 01.</title>
        <authorList>
            <person name="Fukui M."/>
        </authorList>
    </citation>
    <scope>NUCLEOTIDE SEQUENCE [LARGE SCALE GENOMIC DNA]</scope>
    <source>
        <strain evidence="4">Tokyo 01</strain>
    </source>
</reference>
<gene>
    <name evidence="3" type="ORF">DENIS_3075</name>
</gene>
<dbReference type="AlphaFoldDB" id="A0A401FYN5"/>
<dbReference type="Pfam" id="PF01266">
    <property type="entry name" value="DAO"/>
    <property type="match status" value="1"/>
</dbReference>
<keyword evidence="1" id="KW-0560">Oxidoreductase</keyword>
<protein>
    <submittedName>
        <fullName evidence="3">FAD-binding oxidoreductase</fullName>
    </submittedName>
</protein>
<sequence length="435" mass="48189">MNKKADAIIIGSGVMGCAIAFEMAKKGYKTLNIDKLPTAGYGSTSGSCAIVRFSYSTRPGVLLAYESSFYWKKWAEYLGTADEKGFARYINSGSVLIKSDDQDFGRMERHFKEIGIPYEEWDTETLKKKMPLYDLSRFWPPCLPDDEKFSETSSETVEGALYNSDSGYVNDPQLSCHNLQRAAEAHGAEFIYNSEVAAVRRADGRVIGVTLKDGQEIDAPIVVNAAGPHSFVINRMAGVEAGMNIRTRPLRHEVHIVPAPEGVDFEAVGCHTSDGDNGVYFRPESGNTILVGGEDPECDPKEWVEDPDNFNRKITEGPWTAYVYRLARRIPSLRIPNQPSGLAELYDVADDWIPIYDKSDLKGFYMAVGTSGNQYKNAPVVGVMMTELIEACENGHDHDKDPVEFTCKHTGLPLSPGFFSRLREINPDSSFSVNG</sequence>
<dbReference type="InterPro" id="IPR036188">
    <property type="entry name" value="FAD/NAD-bd_sf"/>
</dbReference>
<dbReference type="EMBL" id="BEXT01000001">
    <property type="protein sequence ID" value="GBC62112.1"/>
    <property type="molecule type" value="Genomic_DNA"/>
</dbReference>
<dbReference type="Gene3D" id="3.30.9.10">
    <property type="entry name" value="D-Amino Acid Oxidase, subunit A, domain 2"/>
    <property type="match status" value="1"/>
</dbReference>
<accession>A0A401FYN5</accession>
<dbReference type="PANTHER" id="PTHR13847">
    <property type="entry name" value="SARCOSINE DEHYDROGENASE-RELATED"/>
    <property type="match status" value="1"/>
</dbReference>
<evidence type="ECO:0000313" key="4">
    <source>
        <dbReference type="Proteomes" id="UP000288096"/>
    </source>
</evidence>
<dbReference type="GO" id="GO:0005737">
    <property type="term" value="C:cytoplasm"/>
    <property type="evidence" value="ECO:0007669"/>
    <property type="project" value="TreeGrafter"/>
</dbReference>
<name>A0A401FYN5_9BACT</name>
<dbReference type="Gene3D" id="3.50.50.60">
    <property type="entry name" value="FAD/NAD(P)-binding domain"/>
    <property type="match status" value="1"/>
</dbReference>
<evidence type="ECO:0000259" key="2">
    <source>
        <dbReference type="Pfam" id="PF01266"/>
    </source>
</evidence>
<dbReference type="PANTHER" id="PTHR13847:SF287">
    <property type="entry name" value="FAD-DEPENDENT OXIDOREDUCTASE DOMAIN-CONTAINING PROTEIN 1"/>
    <property type="match status" value="1"/>
</dbReference>
<dbReference type="Proteomes" id="UP000288096">
    <property type="component" value="Unassembled WGS sequence"/>
</dbReference>
<evidence type="ECO:0000256" key="1">
    <source>
        <dbReference type="ARBA" id="ARBA00023002"/>
    </source>
</evidence>
<dbReference type="RefSeq" id="WP_124329314.1">
    <property type="nucleotide sequence ID" value="NZ_BEXT01000001.1"/>
</dbReference>
<dbReference type="OrthoDB" id="5410311at2"/>